<gene>
    <name evidence="1" type="ORF">K466DRAFT_477174</name>
</gene>
<protein>
    <submittedName>
        <fullName evidence="1">Uncharacterized protein</fullName>
    </submittedName>
</protein>
<sequence length="78" mass="8668">MAENLYTSCAEVLSVCQANKDNLEALLDPETGFAPRLRHICNQQLLELADDATTEISVQELDALKMESDTWALLQALM</sequence>
<evidence type="ECO:0000313" key="2">
    <source>
        <dbReference type="Proteomes" id="UP000308197"/>
    </source>
</evidence>
<feature type="non-terminal residue" evidence="1">
    <location>
        <position position="78"/>
    </location>
</feature>
<dbReference type="Proteomes" id="UP000308197">
    <property type="component" value="Unassembled WGS sequence"/>
</dbReference>
<proteinExistence type="predicted"/>
<dbReference type="STRING" id="1314778.A0A5C3Q1P0"/>
<dbReference type="EMBL" id="ML210972">
    <property type="protein sequence ID" value="TFK94108.1"/>
    <property type="molecule type" value="Genomic_DNA"/>
</dbReference>
<keyword evidence="2" id="KW-1185">Reference proteome</keyword>
<accession>A0A5C3Q1P0</accession>
<reference evidence="1 2" key="1">
    <citation type="journal article" date="2019" name="Nat. Ecol. Evol.">
        <title>Megaphylogeny resolves global patterns of mushroom evolution.</title>
        <authorList>
            <person name="Varga T."/>
            <person name="Krizsan K."/>
            <person name="Foldi C."/>
            <person name="Dima B."/>
            <person name="Sanchez-Garcia M."/>
            <person name="Sanchez-Ramirez S."/>
            <person name="Szollosi G.J."/>
            <person name="Szarkandi J.G."/>
            <person name="Papp V."/>
            <person name="Albert L."/>
            <person name="Andreopoulos W."/>
            <person name="Angelini C."/>
            <person name="Antonin V."/>
            <person name="Barry K.W."/>
            <person name="Bougher N.L."/>
            <person name="Buchanan P."/>
            <person name="Buyck B."/>
            <person name="Bense V."/>
            <person name="Catcheside P."/>
            <person name="Chovatia M."/>
            <person name="Cooper J."/>
            <person name="Damon W."/>
            <person name="Desjardin D."/>
            <person name="Finy P."/>
            <person name="Geml J."/>
            <person name="Haridas S."/>
            <person name="Hughes K."/>
            <person name="Justo A."/>
            <person name="Karasinski D."/>
            <person name="Kautmanova I."/>
            <person name="Kiss B."/>
            <person name="Kocsube S."/>
            <person name="Kotiranta H."/>
            <person name="LaButti K.M."/>
            <person name="Lechner B.E."/>
            <person name="Liimatainen K."/>
            <person name="Lipzen A."/>
            <person name="Lukacs Z."/>
            <person name="Mihaltcheva S."/>
            <person name="Morgado L.N."/>
            <person name="Niskanen T."/>
            <person name="Noordeloos M.E."/>
            <person name="Ohm R.A."/>
            <person name="Ortiz-Santana B."/>
            <person name="Ovrebo C."/>
            <person name="Racz N."/>
            <person name="Riley R."/>
            <person name="Savchenko A."/>
            <person name="Shiryaev A."/>
            <person name="Soop K."/>
            <person name="Spirin V."/>
            <person name="Szebenyi C."/>
            <person name="Tomsovsky M."/>
            <person name="Tulloss R.E."/>
            <person name="Uehling J."/>
            <person name="Grigoriev I.V."/>
            <person name="Vagvolgyi C."/>
            <person name="Papp T."/>
            <person name="Martin F.M."/>
            <person name="Miettinen O."/>
            <person name="Hibbett D.S."/>
            <person name="Nagy L.G."/>
        </authorList>
    </citation>
    <scope>NUCLEOTIDE SEQUENCE [LARGE SCALE GENOMIC DNA]</scope>
    <source>
        <strain evidence="1 2">HHB13444</strain>
    </source>
</reference>
<dbReference type="InParanoid" id="A0A5C3Q1P0"/>
<organism evidence="1 2">
    <name type="scientific">Polyporus arcularius HHB13444</name>
    <dbReference type="NCBI Taxonomy" id="1314778"/>
    <lineage>
        <taxon>Eukaryota</taxon>
        <taxon>Fungi</taxon>
        <taxon>Dikarya</taxon>
        <taxon>Basidiomycota</taxon>
        <taxon>Agaricomycotina</taxon>
        <taxon>Agaricomycetes</taxon>
        <taxon>Polyporales</taxon>
        <taxon>Polyporaceae</taxon>
        <taxon>Polyporus</taxon>
    </lineage>
</organism>
<evidence type="ECO:0000313" key="1">
    <source>
        <dbReference type="EMBL" id="TFK94108.1"/>
    </source>
</evidence>
<name>A0A5C3Q1P0_9APHY</name>
<dbReference type="AlphaFoldDB" id="A0A5C3Q1P0"/>